<proteinExistence type="predicted"/>
<feature type="domain" description="DUF427" evidence="1">
    <location>
        <begin position="17"/>
        <end position="109"/>
    </location>
</feature>
<dbReference type="InterPro" id="IPR007361">
    <property type="entry name" value="DUF427"/>
</dbReference>
<accession>A0ABV3DH27</accession>
<gene>
    <name evidence="2" type="ORF">AB0C36_16275</name>
</gene>
<evidence type="ECO:0000313" key="3">
    <source>
        <dbReference type="Proteomes" id="UP001551482"/>
    </source>
</evidence>
<reference evidence="2 3" key="1">
    <citation type="submission" date="2024-06" db="EMBL/GenBank/DDBJ databases">
        <title>The Natural Products Discovery Center: Release of the First 8490 Sequenced Strains for Exploring Actinobacteria Biosynthetic Diversity.</title>
        <authorList>
            <person name="Kalkreuter E."/>
            <person name="Kautsar S.A."/>
            <person name="Yang D."/>
            <person name="Bader C.D."/>
            <person name="Teijaro C.N."/>
            <person name="Fluegel L."/>
            <person name="Davis C.M."/>
            <person name="Simpson J.R."/>
            <person name="Lauterbach L."/>
            <person name="Steele A.D."/>
            <person name="Gui C."/>
            <person name="Meng S."/>
            <person name="Li G."/>
            <person name="Viehrig K."/>
            <person name="Ye F."/>
            <person name="Su P."/>
            <person name="Kiefer A.F."/>
            <person name="Nichols A."/>
            <person name="Cepeda A.J."/>
            <person name="Yan W."/>
            <person name="Fan B."/>
            <person name="Jiang Y."/>
            <person name="Adhikari A."/>
            <person name="Zheng C.-J."/>
            <person name="Schuster L."/>
            <person name="Cowan T.M."/>
            <person name="Smanski M.J."/>
            <person name="Chevrette M.G."/>
            <person name="De Carvalho L.P.S."/>
            <person name="Shen B."/>
        </authorList>
    </citation>
    <scope>NUCLEOTIDE SEQUENCE [LARGE SCALE GENOMIC DNA]</scope>
    <source>
        <strain evidence="2 3">NPDC048946</strain>
    </source>
</reference>
<comment type="caution">
    <text evidence="2">The sequence shown here is derived from an EMBL/GenBank/DDBJ whole genome shotgun (WGS) entry which is preliminary data.</text>
</comment>
<dbReference type="Pfam" id="PF04248">
    <property type="entry name" value="NTP_transf_9"/>
    <property type="match status" value="1"/>
</dbReference>
<evidence type="ECO:0000259" key="1">
    <source>
        <dbReference type="Pfam" id="PF04248"/>
    </source>
</evidence>
<dbReference type="RefSeq" id="WP_358354313.1">
    <property type="nucleotide sequence ID" value="NZ_JBEZFP010000036.1"/>
</dbReference>
<evidence type="ECO:0000313" key="2">
    <source>
        <dbReference type="EMBL" id="MEU8135061.1"/>
    </source>
</evidence>
<dbReference type="Gene3D" id="2.170.150.40">
    <property type="entry name" value="Domain of unknown function (DUF427)"/>
    <property type="match status" value="1"/>
</dbReference>
<dbReference type="PANTHER" id="PTHR34310">
    <property type="entry name" value="DUF427 DOMAIN PROTEIN (AFU_ORTHOLOGUE AFUA_3G02220)"/>
    <property type="match status" value="1"/>
</dbReference>
<dbReference type="Proteomes" id="UP001551482">
    <property type="component" value="Unassembled WGS sequence"/>
</dbReference>
<dbReference type="EMBL" id="JBEZFP010000036">
    <property type="protein sequence ID" value="MEU8135061.1"/>
    <property type="molecule type" value="Genomic_DNA"/>
</dbReference>
<organism evidence="2 3">
    <name type="scientific">Streptodolium elevatio</name>
    <dbReference type="NCBI Taxonomy" id="3157996"/>
    <lineage>
        <taxon>Bacteria</taxon>
        <taxon>Bacillati</taxon>
        <taxon>Actinomycetota</taxon>
        <taxon>Actinomycetes</taxon>
        <taxon>Kitasatosporales</taxon>
        <taxon>Streptomycetaceae</taxon>
        <taxon>Streptodolium</taxon>
    </lineage>
</organism>
<dbReference type="PANTHER" id="PTHR34310:SF8">
    <property type="entry name" value="CONSERVED PROTEIN"/>
    <property type="match status" value="1"/>
</dbReference>
<protein>
    <submittedName>
        <fullName evidence="2">DUF427 domain-containing protein</fullName>
    </submittedName>
</protein>
<keyword evidence="3" id="KW-1185">Reference proteome</keyword>
<name>A0ABV3DH27_9ACTN</name>
<sequence>MVRAGHTVKAVAGTQHVRVEIDGRVVAESRRPVLVHETGMPVRYYLPPEDVALDALQPADTRTHCPFKGDASYWSYRDGAGRVTEDVAWAYPEPLAEVALIKGHLCFYDTKAAVSVDGQAL</sequence>
<dbReference type="InterPro" id="IPR038694">
    <property type="entry name" value="DUF427_sf"/>
</dbReference>